<dbReference type="Proteomes" id="UP001153636">
    <property type="component" value="Chromosome 6"/>
</dbReference>
<keyword evidence="2" id="KW-1185">Reference proteome</keyword>
<organism evidence="1 2">
    <name type="scientific">Psylliodes chrysocephalus</name>
    <dbReference type="NCBI Taxonomy" id="3402493"/>
    <lineage>
        <taxon>Eukaryota</taxon>
        <taxon>Metazoa</taxon>
        <taxon>Ecdysozoa</taxon>
        <taxon>Arthropoda</taxon>
        <taxon>Hexapoda</taxon>
        <taxon>Insecta</taxon>
        <taxon>Pterygota</taxon>
        <taxon>Neoptera</taxon>
        <taxon>Endopterygota</taxon>
        <taxon>Coleoptera</taxon>
        <taxon>Polyphaga</taxon>
        <taxon>Cucujiformia</taxon>
        <taxon>Chrysomeloidea</taxon>
        <taxon>Chrysomelidae</taxon>
        <taxon>Galerucinae</taxon>
        <taxon>Alticini</taxon>
        <taxon>Psylliodes</taxon>
    </lineage>
</organism>
<dbReference type="OrthoDB" id="6743767at2759"/>
<dbReference type="PANTHER" id="PTHR45913:SF19">
    <property type="entry name" value="LOW QUALITY PROTEIN: ZINC FINGER BED DOMAIN-CONTAINING PROTEIN 5-LIKE"/>
    <property type="match status" value="1"/>
</dbReference>
<accession>A0A9P0D7H0</accession>
<dbReference type="PANTHER" id="PTHR45913">
    <property type="entry name" value="EPM2A-INTERACTING PROTEIN 1"/>
    <property type="match status" value="1"/>
</dbReference>
<proteinExistence type="predicted"/>
<evidence type="ECO:0000313" key="2">
    <source>
        <dbReference type="Proteomes" id="UP001153636"/>
    </source>
</evidence>
<evidence type="ECO:0008006" key="3">
    <source>
        <dbReference type="Google" id="ProtNLM"/>
    </source>
</evidence>
<evidence type="ECO:0000313" key="1">
    <source>
        <dbReference type="EMBL" id="CAH1111632.1"/>
    </source>
</evidence>
<gene>
    <name evidence="1" type="ORF">PSYICH_LOCUS11809</name>
</gene>
<dbReference type="AlphaFoldDB" id="A0A9P0D7H0"/>
<dbReference type="EMBL" id="OV651818">
    <property type="protein sequence ID" value="CAH1111632.1"/>
    <property type="molecule type" value="Genomic_DNA"/>
</dbReference>
<sequence>MPTGCIVFYIDNLWQLKKCQMTCVLAEAIKVVNYIKSRPLQSRILEDLCEEVGLLHKHLLFHTEVRWLSRNNVLSRLFSLKSELFLFLMDSKPELSCFFSDEKWLIKFT</sequence>
<name>A0A9P0D7H0_9CUCU</name>
<protein>
    <recommendedName>
        <fullName evidence="3">Zinc finger BED domain-containing protein 5</fullName>
    </recommendedName>
</protein>
<reference evidence="1" key="1">
    <citation type="submission" date="2022-01" db="EMBL/GenBank/DDBJ databases">
        <authorList>
            <person name="King R."/>
        </authorList>
    </citation>
    <scope>NUCLEOTIDE SEQUENCE</scope>
</reference>